<sequence length="87" mass="9639">MQAKNDLRDHLYSVQYTFPAKKEFVIDKSGSIKFSQIQGIKGGVTIHSPSNGMIISYEIEPHGSVSKLDLKWSGRSLSSPTFCHIVA</sequence>
<dbReference type="RefSeq" id="XP_004354424.1">
    <property type="nucleotide sequence ID" value="XM_004354372.1"/>
</dbReference>
<dbReference type="EMBL" id="GL883026">
    <property type="protein sequence ID" value="EGG15682.1"/>
    <property type="molecule type" value="Genomic_DNA"/>
</dbReference>
<dbReference type="KEGG" id="dfa:DFA_10524"/>
<organism evidence="1 2">
    <name type="scientific">Cavenderia fasciculata</name>
    <name type="common">Slime mold</name>
    <name type="synonym">Dictyostelium fasciculatum</name>
    <dbReference type="NCBI Taxonomy" id="261658"/>
    <lineage>
        <taxon>Eukaryota</taxon>
        <taxon>Amoebozoa</taxon>
        <taxon>Evosea</taxon>
        <taxon>Eumycetozoa</taxon>
        <taxon>Dictyostelia</taxon>
        <taxon>Acytosteliales</taxon>
        <taxon>Cavenderiaceae</taxon>
        <taxon>Cavenderia</taxon>
    </lineage>
</organism>
<accession>F4QAG3</accession>
<gene>
    <name evidence="1" type="ORF">DFA_10524</name>
</gene>
<name>F4QAG3_CACFS</name>
<keyword evidence="2" id="KW-1185">Reference proteome</keyword>
<evidence type="ECO:0000313" key="2">
    <source>
        <dbReference type="Proteomes" id="UP000007797"/>
    </source>
</evidence>
<protein>
    <submittedName>
        <fullName evidence="1">Uncharacterized protein</fullName>
    </submittedName>
</protein>
<dbReference type="GeneID" id="14867502"/>
<dbReference type="AlphaFoldDB" id="F4QAG3"/>
<evidence type="ECO:0000313" key="1">
    <source>
        <dbReference type="EMBL" id="EGG15682.1"/>
    </source>
</evidence>
<reference evidence="2" key="1">
    <citation type="journal article" date="2011" name="Genome Res.">
        <title>Phylogeny-wide analysis of social amoeba genomes highlights ancient origins for complex intercellular communication.</title>
        <authorList>
            <person name="Heidel A.J."/>
            <person name="Lawal H.M."/>
            <person name="Felder M."/>
            <person name="Schilde C."/>
            <person name="Helps N.R."/>
            <person name="Tunggal B."/>
            <person name="Rivero F."/>
            <person name="John U."/>
            <person name="Schleicher M."/>
            <person name="Eichinger L."/>
            <person name="Platzer M."/>
            <person name="Noegel A.A."/>
            <person name="Schaap P."/>
            <person name="Gloeckner G."/>
        </authorList>
    </citation>
    <scope>NUCLEOTIDE SEQUENCE [LARGE SCALE GENOMIC DNA]</scope>
    <source>
        <strain evidence="2">SH3</strain>
    </source>
</reference>
<dbReference type="Proteomes" id="UP000007797">
    <property type="component" value="Unassembled WGS sequence"/>
</dbReference>
<proteinExistence type="predicted"/>